<dbReference type="GO" id="GO:0008113">
    <property type="term" value="F:peptide-methionine (S)-S-oxide reductase activity"/>
    <property type="evidence" value="ECO:0007669"/>
    <property type="project" value="UniProtKB-UniRule"/>
</dbReference>
<evidence type="ECO:0000259" key="6">
    <source>
        <dbReference type="Pfam" id="PF01625"/>
    </source>
</evidence>
<keyword evidence="5" id="KW-0732">Signal</keyword>
<feature type="chain" id="PRO_5011675943" description="Peptide methionine sulfoxide reductase MsrA" evidence="5">
    <location>
        <begin position="24"/>
        <end position="212"/>
    </location>
</feature>
<dbReference type="RefSeq" id="WP_090992647.1">
    <property type="nucleotide sequence ID" value="NZ_FOPP01000003.1"/>
</dbReference>
<dbReference type="PANTHER" id="PTHR43774">
    <property type="entry name" value="PEPTIDE METHIONINE SULFOXIDE REDUCTASE"/>
    <property type="match status" value="1"/>
</dbReference>
<protein>
    <recommendedName>
        <fullName evidence="4">Peptide methionine sulfoxide reductase MsrA</fullName>
        <shortName evidence="4">Protein-methionine-S-oxide reductase</shortName>
        <ecNumber evidence="4">1.8.4.11</ecNumber>
    </recommendedName>
    <alternativeName>
        <fullName evidence="4">Peptide-methionine (S)-S-oxide reductase</fullName>
        <shortName evidence="4">Peptide Met(O) reductase</shortName>
    </alternativeName>
</protein>
<comment type="function">
    <text evidence="4">Has an important function as a repair enzyme for proteins that have been inactivated by oxidation. Catalyzes the reversible oxidation-reduction of methionine sulfoxide in proteins to methionine.</text>
</comment>
<evidence type="ECO:0000256" key="3">
    <source>
        <dbReference type="ARBA" id="ARBA00048782"/>
    </source>
</evidence>
<evidence type="ECO:0000256" key="2">
    <source>
        <dbReference type="ARBA" id="ARBA00047806"/>
    </source>
</evidence>
<dbReference type="EMBL" id="FOPP01000003">
    <property type="protein sequence ID" value="SFG90277.1"/>
    <property type="molecule type" value="Genomic_DNA"/>
</dbReference>
<dbReference type="AlphaFoldDB" id="A0A1I2VPS3"/>
<keyword evidence="1 4" id="KW-0560">Oxidoreductase</keyword>
<dbReference type="InterPro" id="IPR036509">
    <property type="entry name" value="Met_Sox_Rdtase_MsrA_sf"/>
</dbReference>
<evidence type="ECO:0000256" key="4">
    <source>
        <dbReference type="HAMAP-Rule" id="MF_01401"/>
    </source>
</evidence>
<feature type="active site" evidence="4">
    <location>
        <position position="47"/>
    </location>
</feature>
<gene>
    <name evidence="4" type="primary">msrA</name>
    <name evidence="7" type="ORF">SAMN04489864_103128</name>
</gene>
<evidence type="ECO:0000313" key="7">
    <source>
        <dbReference type="EMBL" id="SFG90277.1"/>
    </source>
</evidence>
<name>A0A1I2VPS3_9SPHI</name>
<dbReference type="GO" id="GO:0033744">
    <property type="term" value="F:L-methionine:thioredoxin-disulfide S-oxidoreductase activity"/>
    <property type="evidence" value="ECO:0007669"/>
    <property type="project" value="RHEA"/>
</dbReference>
<evidence type="ECO:0000256" key="1">
    <source>
        <dbReference type="ARBA" id="ARBA00023002"/>
    </source>
</evidence>
<comment type="similarity">
    <text evidence="4">Belongs to the MsrA Met sulfoxide reductase family.</text>
</comment>
<feature type="domain" description="Peptide methionine sulphoxide reductase MsrA" evidence="6">
    <location>
        <begin position="40"/>
        <end position="191"/>
    </location>
</feature>
<comment type="catalytic activity">
    <reaction evidence="3 4">
        <text>[thioredoxin]-disulfide + L-methionine + H2O = L-methionine (S)-S-oxide + [thioredoxin]-dithiol</text>
        <dbReference type="Rhea" id="RHEA:19993"/>
        <dbReference type="Rhea" id="RHEA-COMP:10698"/>
        <dbReference type="Rhea" id="RHEA-COMP:10700"/>
        <dbReference type="ChEBI" id="CHEBI:15377"/>
        <dbReference type="ChEBI" id="CHEBI:29950"/>
        <dbReference type="ChEBI" id="CHEBI:50058"/>
        <dbReference type="ChEBI" id="CHEBI:57844"/>
        <dbReference type="ChEBI" id="CHEBI:58772"/>
        <dbReference type="EC" id="1.8.4.11"/>
    </reaction>
</comment>
<dbReference type="PANTHER" id="PTHR43774:SF1">
    <property type="entry name" value="PEPTIDE METHIONINE SULFOXIDE REDUCTASE MSRA 2"/>
    <property type="match status" value="1"/>
</dbReference>
<dbReference type="HAMAP" id="MF_01401">
    <property type="entry name" value="MsrA"/>
    <property type="match status" value="1"/>
</dbReference>
<dbReference type="Gene3D" id="3.30.1060.10">
    <property type="entry name" value="Peptide methionine sulphoxide reductase MsrA"/>
    <property type="match status" value="1"/>
</dbReference>
<evidence type="ECO:0000256" key="5">
    <source>
        <dbReference type="SAM" id="SignalP"/>
    </source>
</evidence>
<organism evidence="7 8">
    <name type="scientific">Pedobacter insulae</name>
    <dbReference type="NCBI Taxonomy" id="414048"/>
    <lineage>
        <taxon>Bacteria</taxon>
        <taxon>Pseudomonadati</taxon>
        <taxon>Bacteroidota</taxon>
        <taxon>Sphingobacteriia</taxon>
        <taxon>Sphingobacteriales</taxon>
        <taxon>Sphingobacteriaceae</taxon>
        <taxon>Pedobacter</taxon>
    </lineage>
</organism>
<comment type="catalytic activity">
    <reaction evidence="2 4">
        <text>L-methionyl-[protein] + [thioredoxin]-disulfide + H2O = L-methionyl-(S)-S-oxide-[protein] + [thioredoxin]-dithiol</text>
        <dbReference type="Rhea" id="RHEA:14217"/>
        <dbReference type="Rhea" id="RHEA-COMP:10698"/>
        <dbReference type="Rhea" id="RHEA-COMP:10700"/>
        <dbReference type="Rhea" id="RHEA-COMP:12313"/>
        <dbReference type="Rhea" id="RHEA-COMP:12315"/>
        <dbReference type="ChEBI" id="CHEBI:15377"/>
        <dbReference type="ChEBI" id="CHEBI:16044"/>
        <dbReference type="ChEBI" id="CHEBI:29950"/>
        <dbReference type="ChEBI" id="CHEBI:44120"/>
        <dbReference type="ChEBI" id="CHEBI:50058"/>
        <dbReference type="EC" id="1.8.4.11"/>
    </reaction>
</comment>
<dbReference type="PROSITE" id="PS51257">
    <property type="entry name" value="PROKAR_LIPOPROTEIN"/>
    <property type="match status" value="1"/>
</dbReference>
<dbReference type="NCBIfam" id="TIGR00401">
    <property type="entry name" value="msrA"/>
    <property type="match status" value="1"/>
</dbReference>
<evidence type="ECO:0000313" key="8">
    <source>
        <dbReference type="Proteomes" id="UP000199666"/>
    </source>
</evidence>
<dbReference type="Proteomes" id="UP000199666">
    <property type="component" value="Unassembled WGS sequence"/>
</dbReference>
<proteinExistence type="inferred from homology"/>
<sequence length="212" mass="23548">MKSFSLFIVIVTLFLLGSCGSSENNHTKAKLPEVKSTERTAVFAGGCFWGIQEGFSQLKGVVKATSGYAGGTTENPTYEEVGAERTGHAEAVQVIYDPSMITFKQLTHAFFVMHNPTELNRQGPDVGTSYRSIAFYDNAEEKKIVEAEIKNLNETKYIGLDVVTEVEPLPTFYPAENYHQNYVRLHPNDAYVQGVCGPKIEKLRTAMPELLK</sequence>
<dbReference type="SUPFAM" id="SSF55068">
    <property type="entry name" value="Peptide methionine sulfoxide reductase"/>
    <property type="match status" value="1"/>
</dbReference>
<dbReference type="Pfam" id="PF01625">
    <property type="entry name" value="PMSR"/>
    <property type="match status" value="1"/>
</dbReference>
<accession>A0A1I2VPS3</accession>
<dbReference type="InterPro" id="IPR002569">
    <property type="entry name" value="Met_Sox_Rdtase_MsrA_dom"/>
</dbReference>
<dbReference type="STRING" id="414048.SAMN04489864_103128"/>
<dbReference type="EC" id="1.8.4.11" evidence="4"/>
<dbReference type="OrthoDB" id="4174719at2"/>
<feature type="signal peptide" evidence="5">
    <location>
        <begin position="1"/>
        <end position="23"/>
    </location>
</feature>
<reference evidence="7 8" key="1">
    <citation type="submission" date="2016-10" db="EMBL/GenBank/DDBJ databases">
        <authorList>
            <person name="de Groot N.N."/>
        </authorList>
    </citation>
    <scope>NUCLEOTIDE SEQUENCE [LARGE SCALE GENOMIC DNA]</scope>
    <source>
        <strain evidence="7 8">DSM 18684</strain>
    </source>
</reference>
<keyword evidence="8" id="KW-1185">Reference proteome</keyword>